<dbReference type="Pfam" id="PF10544">
    <property type="entry name" value="T5orf172"/>
    <property type="match status" value="1"/>
</dbReference>
<dbReference type="Proteomes" id="UP000216533">
    <property type="component" value="Unassembled WGS sequence"/>
</dbReference>
<accession>A0A255E7C6</accession>
<dbReference type="SUPFAM" id="SSF52540">
    <property type="entry name" value="P-loop containing nucleoside triphosphate hydrolases"/>
    <property type="match status" value="1"/>
</dbReference>
<organism evidence="2 3">
    <name type="scientific">Parenemella sanctibonifatiensis</name>
    <dbReference type="NCBI Taxonomy" id="2016505"/>
    <lineage>
        <taxon>Bacteria</taxon>
        <taxon>Bacillati</taxon>
        <taxon>Actinomycetota</taxon>
        <taxon>Actinomycetes</taxon>
        <taxon>Propionibacteriales</taxon>
        <taxon>Propionibacteriaceae</taxon>
        <taxon>Parenemella</taxon>
    </lineage>
</organism>
<dbReference type="EMBL" id="NMVI01000029">
    <property type="protein sequence ID" value="OYN84023.1"/>
    <property type="molecule type" value="Genomic_DNA"/>
</dbReference>
<evidence type="ECO:0000259" key="1">
    <source>
        <dbReference type="SMART" id="SM00974"/>
    </source>
</evidence>
<dbReference type="InterPro" id="IPR018306">
    <property type="entry name" value="Phage_T5_Orf172_DNA-bd"/>
</dbReference>
<dbReference type="Gene3D" id="3.40.50.300">
    <property type="entry name" value="P-loop containing nucleotide triphosphate hydrolases"/>
    <property type="match status" value="1"/>
</dbReference>
<dbReference type="SMART" id="SM00974">
    <property type="entry name" value="T5orf172"/>
    <property type="match status" value="1"/>
</dbReference>
<proteinExistence type="predicted"/>
<feature type="domain" description="Bacteriophage T5 Orf172 DNA-binding" evidence="1">
    <location>
        <begin position="27"/>
        <end position="113"/>
    </location>
</feature>
<dbReference type="AlphaFoldDB" id="A0A255E7C6"/>
<comment type="caution">
    <text evidence="2">The sequence shown here is derived from an EMBL/GenBank/DDBJ whole genome shotgun (WGS) entry which is preliminary data.</text>
</comment>
<name>A0A255E7C6_9ACTN</name>
<gene>
    <name evidence="2" type="ORF">CGZ92_13260</name>
</gene>
<dbReference type="RefSeq" id="WP_094451865.1">
    <property type="nucleotide sequence ID" value="NZ_NMVI01000029.1"/>
</dbReference>
<evidence type="ECO:0000313" key="2">
    <source>
        <dbReference type="EMBL" id="OYN84023.1"/>
    </source>
</evidence>
<evidence type="ECO:0000313" key="3">
    <source>
        <dbReference type="Proteomes" id="UP000216533"/>
    </source>
</evidence>
<reference evidence="2 3" key="1">
    <citation type="submission" date="2017-07" db="EMBL/GenBank/DDBJ databases">
        <title>Draft whole genome sequences of clinical Proprionibacteriaceae strains.</title>
        <authorList>
            <person name="Bernier A.-M."/>
            <person name="Bernard K."/>
            <person name="Domingo M.-C."/>
        </authorList>
    </citation>
    <scope>NUCLEOTIDE SEQUENCE [LARGE SCALE GENOMIC DNA]</scope>
    <source>
        <strain evidence="2 3">NML 160184</strain>
    </source>
</reference>
<dbReference type="InterPro" id="IPR027417">
    <property type="entry name" value="P-loop_NTPase"/>
</dbReference>
<protein>
    <recommendedName>
        <fullName evidence="1">Bacteriophage T5 Orf172 DNA-binding domain-containing protein</fullName>
    </recommendedName>
</protein>
<sequence length="834" mass="93681">MANRIYAYTVVGKNDEPWERAEGSRLVTGAGLVKVGQTTKPTARARIKQQLGTAYPGLKGVDILLDEPATRKDGTEFSDHDVHTALVAAGINRIGGEWFEATLDEVEAAIQVVRSGISFQPKRTQSFGMRPEQQLAVERTAAYFRQHTGSRAPRFLWNAKMRFGKTFTTYQLAKEMGWERVLVLTFKPAVATAWQDDLVSHVDFDGWLYVDKNSTDGERYEAADHDGPVVWFASLQDLGGRDSDGRIKARNEVIHLIAWDAIVLDEYHFGAWRDSARELYDPTDKEIPEDVPNDEDDEVTTLDEVTEELQVKAKHYLYLSGTPFRAITNGEFTEDAIVNWTYVDEQREKATWDTAQGPNPYLTLPKMEMYTYDMGQGAQEYAADGEFNGFSLNEFFKASKGADGDYVFERPDEVGEFLEMLRGKMSEQMRLQVLSQDKPPFPYEAVRFKDAIKHSVWYMSNVAACFAMADMLRAHPYFSQFDVVVAAGPKAGQGAAALPPVEAAIEDVKKGGGVGSITLSCGKLMTGITVREWGAILMLRSLKSPESYFQAAFRVQSPWAYRDAEGNVDLRKPVCYVFEFDPNRALSLVAEYGSKLATTGEQTPAEAIGELINYLPIFGFTGGAMTQLDANAVLDWATAGIGAAALARRWNSPLLVSVNERTLEAVLNQPALLESLEKIEDFRALVDNAAEVVTNTKDLKKLKRQQGGKLTPEQKKIDKSTASKRKEIREKLQKFLAKIPVFMYTTDFREEALKHVIESLDSDLFERVTGLTVEDFRTLNQIGLFNPQHLNDAIYQFKRFESASLDYALTEEERERRHRNEQIGLWDTVAVEES</sequence>